<feature type="compositionally biased region" description="Basic and acidic residues" evidence="1">
    <location>
        <begin position="1"/>
        <end position="11"/>
    </location>
</feature>
<proteinExistence type="predicted"/>
<gene>
    <name evidence="2" type="ORF">GSTENG00021191001</name>
</gene>
<accession>Q4SAZ8</accession>
<feature type="region of interest" description="Disordered" evidence="1">
    <location>
        <begin position="1"/>
        <end position="175"/>
    </location>
</feature>
<feature type="compositionally biased region" description="Acidic residues" evidence="1">
    <location>
        <begin position="33"/>
        <end position="50"/>
    </location>
</feature>
<protein>
    <submittedName>
        <fullName evidence="2">(spotted green pufferfish) hypothetical protein</fullName>
    </submittedName>
</protein>
<name>Q4SAZ8_TETNG</name>
<dbReference type="EMBL" id="CAAE01014678">
    <property type="protein sequence ID" value="CAG02184.1"/>
    <property type="molecule type" value="Genomic_DNA"/>
</dbReference>
<dbReference type="AlphaFoldDB" id="Q4SAZ8"/>
<reference evidence="2" key="1">
    <citation type="journal article" date="2004" name="Nature">
        <title>Genome duplication in the teleost fish Tetraodon nigroviridis reveals the early vertebrate proto-karyotype.</title>
        <authorList>
            <person name="Jaillon O."/>
            <person name="Aury J.-M."/>
            <person name="Brunet F."/>
            <person name="Petit J.-L."/>
            <person name="Stange-Thomann N."/>
            <person name="Mauceli E."/>
            <person name="Bouneau L."/>
            <person name="Fischer C."/>
            <person name="Ozouf-Costaz C."/>
            <person name="Bernot A."/>
            <person name="Nicaud S."/>
            <person name="Jaffe D."/>
            <person name="Fisher S."/>
            <person name="Lutfalla G."/>
            <person name="Dossat C."/>
            <person name="Segurens B."/>
            <person name="Dasilva C."/>
            <person name="Salanoubat M."/>
            <person name="Levy M."/>
            <person name="Boudet N."/>
            <person name="Castellano S."/>
            <person name="Anthouard V."/>
            <person name="Jubin C."/>
            <person name="Castelli V."/>
            <person name="Katinka M."/>
            <person name="Vacherie B."/>
            <person name="Biemont C."/>
            <person name="Skalli Z."/>
            <person name="Cattolico L."/>
            <person name="Poulain J."/>
            <person name="De Berardinis V."/>
            <person name="Cruaud C."/>
            <person name="Duprat S."/>
            <person name="Brottier P."/>
            <person name="Coutanceau J.-P."/>
            <person name="Gouzy J."/>
            <person name="Parra G."/>
            <person name="Lardier G."/>
            <person name="Chapple C."/>
            <person name="McKernan K.J."/>
            <person name="McEwan P."/>
            <person name="Bosak S."/>
            <person name="Kellis M."/>
            <person name="Volff J.-N."/>
            <person name="Guigo R."/>
            <person name="Zody M.C."/>
            <person name="Mesirov J."/>
            <person name="Lindblad-Toh K."/>
            <person name="Birren B."/>
            <person name="Nusbaum C."/>
            <person name="Kahn D."/>
            <person name="Robinson-Rechavi M."/>
            <person name="Laudet V."/>
            <person name="Schachter V."/>
            <person name="Quetier F."/>
            <person name="Saurin W."/>
            <person name="Scarpelli C."/>
            <person name="Wincker P."/>
            <person name="Lander E.S."/>
            <person name="Weissenbach J."/>
            <person name="Roest Crollius H."/>
        </authorList>
    </citation>
    <scope>NUCLEOTIDE SEQUENCE [LARGE SCALE GENOMIC DNA]</scope>
</reference>
<comment type="caution">
    <text evidence="2">The sequence shown here is derived from an EMBL/GenBank/DDBJ whole genome shotgun (WGS) entry which is preliminary data.</text>
</comment>
<dbReference type="KEGG" id="tng:GSTEN00021191G001"/>
<organism evidence="2">
    <name type="scientific">Tetraodon nigroviridis</name>
    <name type="common">Spotted green pufferfish</name>
    <name type="synonym">Chelonodon nigroviridis</name>
    <dbReference type="NCBI Taxonomy" id="99883"/>
    <lineage>
        <taxon>Eukaryota</taxon>
        <taxon>Metazoa</taxon>
        <taxon>Chordata</taxon>
        <taxon>Craniata</taxon>
        <taxon>Vertebrata</taxon>
        <taxon>Euteleostomi</taxon>
        <taxon>Actinopterygii</taxon>
        <taxon>Neopterygii</taxon>
        <taxon>Teleostei</taxon>
        <taxon>Neoteleostei</taxon>
        <taxon>Acanthomorphata</taxon>
        <taxon>Eupercaria</taxon>
        <taxon>Tetraodontiformes</taxon>
        <taxon>Tetradontoidea</taxon>
        <taxon>Tetraodontidae</taxon>
        <taxon>Tetraodon</taxon>
    </lineage>
</organism>
<evidence type="ECO:0000313" key="2">
    <source>
        <dbReference type="EMBL" id="CAG02184.1"/>
    </source>
</evidence>
<sequence>MESGQEDKPETESQNEPPNPEEAPLDKLVNLDEVSEEEENYPDDTAEEEEPRTRRAGAKKKQEAKPSERPRTQRSRRSNDRGGDRSRRITEKERGKQNEHSVEEDTKELLTLDEVGADEPEEERAAESRDKDEIGETEPQSLITLDEVGDEGEDKVVENNSPRTHPLSEEDQSVDFLNPEVNVQTILEGFCR</sequence>
<reference evidence="2" key="2">
    <citation type="submission" date="2004-02" db="EMBL/GenBank/DDBJ databases">
        <authorList>
            <consortium name="Genoscope"/>
            <consortium name="Whitehead Institute Centre for Genome Research"/>
        </authorList>
    </citation>
    <scope>NUCLEOTIDE SEQUENCE</scope>
</reference>
<feature type="compositionally biased region" description="Basic and acidic residues" evidence="1">
    <location>
        <begin position="123"/>
        <end position="134"/>
    </location>
</feature>
<evidence type="ECO:0000256" key="1">
    <source>
        <dbReference type="SAM" id="MobiDB-lite"/>
    </source>
</evidence>
<feature type="compositionally biased region" description="Basic and acidic residues" evidence="1">
    <location>
        <begin position="60"/>
        <end position="110"/>
    </location>
</feature>